<keyword evidence="12" id="KW-1185">Reference proteome</keyword>
<dbReference type="Gene3D" id="4.10.1000.10">
    <property type="entry name" value="Zinc finger, CCCH-type"/>
    <property type="match status" value="2"/>
</dbReference>
<dbReference type="PROSITE" id="PS50103">
    <property type="entry name" value="ZF_C3H1"/>
    <property type="match status" value="3"/>
</dbReference>
<dbReference type="InterPro" id="IPR036855">
    <property type="entry name" value="Znf_CCCH_sf"/>
</dbReference>
<keyword evidence="6 9" id="KW-0862">Zinc</keyword>
<gene>
    <name evidence="11" type="ORF">M0811_06477</name>
</gene>
<evidence type="ECO:0000256" key="1">
    <source>
        <dbReference type="ARBA" id="ARBA00004123"/>
    </source>
</evidence>
<keyword evidence="3 9" id="KW-0479">Metal-binding</keyword>
<evidence type="ECO:0000256" key="7">
    <source>
        <dbReference type="ARBA" id="ARBA00022884"/>
    </source>
</evidence>
<feature type="domain" description="C3H1-type" evidence="10">
    <location>
        <begin position="37"/>
        <end position="64"/>
    </location>
</feature>
<keyword evidence="4" id="KW-0677">Repeat</keyword>
<dbReference type="AlphaFoldDB" id="A0A9Q0RE20"/>
<dbReference type="Proteomes" id="UP001149090">
    <property type="component" value="Unassembled WGS sequence"/>
</dbReference>
<comment type="subcellular location">
    <subcellularLocation>
        <location evidence="1">Nucleus</location>
    </subcellularLocation>
</comment>
<dbReference type="SMART" id="SM00356">
    <property type="entry name" value="ZnF_C3H1"/>
    <property type="match status" value="4"/>
</dbReference>
<evidence type="ECO:0000313" key="11">
    <source>
        <dbReference type="EMBL" id="KAJ5076198.1"/>
    </source>
</evidence>
<dbReference type="EMBL" id="JAPDFW010000062">
    <property type="protein sequence ID" value="KAJ5076198.1"/>
    <property type="molecule type" value="Genomic_DNA"/>
</dbReference>
<feature type="zinc finger region" description="C3H1-type" evidence="9">
    <location>
        <begin position="94"/>
        <end position="121"/>
    </location>
</feature>
<protein>
    <submittedName>
        <fullName evidence="11">Cleavage and polyadenylation specificity factor subunit 4-related</fullName>
    </submittedName>
</protein>
<evidence type="ECO:0000256" key="2">
    <source>
        <dbReference type="ARBA" id="ARBA00022664"/>
    </source>
</evidence>
<evidence type="ECO:0000256" key="6">
    <source>
        <dbReference type="ARBA" id="ARBA00022833"/>
    </source>
</evidence>
<feature type="domain" description="C3H1-type" evidence="10">
    <location>
        <begin position="123"/>
        <end position="145"/>
    </location>
</feature>
<evidence type="ECO:0000256" key="8">
    <source>
        <dbReference type="ARBA" id="ARBA00023242"/>
    </source>
</evidence>
<evidence type="ECO:0000259" key="10">
    <source>
        <dbReference type="PROSITE" id="PS50103"/>
    </source>
</evidence>
<reference evidence="11" key="1">
    <citation type="submission" date="2022-10" db="EMBL/GenBank/DDBJ databases">
        <title>Novel sulphate-reducing endosymbionts in the free-living metamonad Anaeramoeba.</title>
        <authorList>
            <person name="Jerlstrom-Hultqvist J."/>
            <person name="Cepicka I."/>
            <person name="Gallot-Lavallee L."/>
            <person name="Salas-Leiva D."/>
            <person name="Curtis B.A."/>
            <person name="Zahonova K."/>
            <person name="Pipaliya S."/>
            <person name="Dacks J."/>
            <person name="Roger A.J."/>
        </authorList>
    </citation>
    <scope>NUCLEOTIDE SEQUENCE</scope>
    <source>
        <strain evidence="11">BMAN</strain>
    </source>
</reference>
<proteinExistence type="predicted"/>
<keyword evidence="5 9" id="KW-0863">Zinc-finger</keyword>
<dbReference type="OrthoDB" id="1914176at2759"/>
<sequence length="157" mass="18803">MEIDFKEQENIRFDFEDFVEEADKKAFETLDRTLRKGKKFIVCKHWLRGLCKKGDECEFAHIYDHRKMPVCYFCESKYGECNNRECLYRHLDPGKKENQCPWYLRGFCKHGEKCRRPHIRKDPCPNYIAGFCPLGPECKLGHPKFEISPRMESLNQK</sequence>
<dbReference type="GO" id="GO:0008270">
    <property type="term" value="F:zinc ion binding"/>
    <property type="evidence" value="ECO:0007669"/>
    <property type="project" value="UniProtKB-KW"/>
</dbReference>
<evidence type="ECO:0000313" key="12">
    <source>
        <dbReference type="Proteomes" id="UP001149090"/>
    </source>
</evidence>
<name>A0A9Q0RE20_ANAIG</name>
<keyword evidence="8" id="KW-0539">Nucleus</keyword>
<feature type="zinc finger region" description="C3H1-type" evidence="9">
    <location>
        <begin position="37"/>
        <end position="64"/>
    </location>
</feature>
<accession>A0A9Q0RE20</accession>
<comment type="caution">
    <text evidence="11">The sequence shown here is derived from an EMBL/GenBank/DDBJ whole genome shotgun (WGS) entry which is preliminary data.</text>
</comment>
<keyword evidence="2" id="KW-0507">mRNA processing</keyword>
<dbReference type="InterPro" id="IPR045348">
    <property type="entry name" value="CPSF4/Yth1"/>
</dbReference>
<dbReference type="PANTHER" id="PTHR23102">
    <property type="entry name" value="CLEAVAGE AND POLYADENYLATION SPECIFICITY FACTOR SUBUNIT 4-RELATED"/>
    <property type="match status" value="1"/>
</dbReference>
<evidence type="ECO:0000256" key="9">
    <source>
        <dbReference type="PROSITE-ProRule" id="PRU00723"/>
    </source>
</evidence>
<evidence type="ECO:0000256" key="5">
    <source>
        <dbReference type="ARBA" id="ARBA00022771"/>
    </source>
</evidence>
<dbReference type="Pfam" id="PF18345">
    <property type="entry name" value="zf_CCCH_4"/>
    <property type="match status" value="1"/>
</dbReference>
<dbReference type="SUPFAM" id="SSF90229">
    <property type="entry name" value="CCCH zinc finger"/>
    <property type="match status" value="1"/>
</dbReference>
<organism evidence="11 12">
    <name type="scientific">Anaeramoeba ignava</name>
    <name type="common">Anaerobic marine amoeba</name>
    <dbReference type="NCBI Taxonomy" id="1746090"/>
    <lineage>
        <taxon>Eukaryota</taxon>
        <taxon>Metamonada</taxon>
        <taxon>Anaeramoebidae</taxon>
        <taxon>Anaeramoeba</taxon>
    </lineage>
</organism>
<dbReference type="OMA" id="EQCDFLH"/>
<evidence type="ECO:0000256" key="4">
    <source>
        <dbReference type="ARBA" id="ARBA00022737"/>
    </source>
</evidence>
<keyword evidence="7" id="KW-0694">RNA-binding</keyword>
<feature type="domain" description="C3H1-type" evidence="10">
    <location>
        <begin position="94"/>
        <end position="121"/>
    </location>
</feature>
<dbReference type="GO" id="GO:0003723">
    <property type="term" value="F:RNA binding"/>
    <property type="evidence" value="ECO:0007669"/>
    <property type="project" value="UniProtKB-KW"/>
</dbReference>
<feature type="zinc finger region" description="C3H1-type" evidence="9">
    <location>
        <begin position="123"/>
        <end position="145"/>
    </location>
</feature>
<dbReference type="InterPro" id="IPR000571">
    <property type="entry name" value="Znf_CCCH"/>
</dbReference>
<dbReference type="PANTHER" id="PTHR23102:SF24">
    <property type="entry name" value="CLEAVAGE AND POLYADENYLATION SPECIFICITY FACTOR SUBUNIT 4"/>
    <property type="match status" value="1"/>
</dbReference>
<dbReference type="GO" id="GO:0006397">
    <property type="term" value="P:mRNA processing"/>
    <property type="evidence" value="ECO:0007669"/>
    <property type="project" value="UniProtKB-KW"/>
</dbReference>
<evidence type="ECO:0000256" key="3">
    <source>
        <dbReference type="ARBA" id="ARBA00022723"/>
    </source>
</evidence>
<dbReference type="GO" id="GO:0005634">
    <property type="term" value="C:nucleus"/>
    <property type="evidence" value="ECO:0007669"/>
    <property type="project" value="UniProtKB-SubCell"/>
</dbReference>